<reference evidence="2 3" key="1">
    <citation type="submission" date="2018-06" db="EMBL/GenBank/DDBJ databases">
        <authorList>
            <consortium name="Pathogen Informatics"/>
            <person name="Doyle S."/>
        </authorList>
    </citation>
    <scope>NUCLEOTIDE SEQUENCE [LARGE SCALE GENOMIC DNA]</scope>
    <source>
        <strain evidence="2 3">NCTC13337</strain>
    </source>
</reference>
<dbReference type="Gene3D" id="3.40.50.150">
    <property type="entry name" value="Vaccinia Virus protein VP39"/>
    <property type="match status" value="1"/>
</dbReference>
<keyword evidence="2" id="KW-0489">Methyltransferase</keyword>
<dbReference type="InterPro" id="IPR029063">
    <property type="entry name" value="SAM-dependent_MTases_sf"/>
</dbReference>
<protein>
    <submittedName>
        <fullName evidence="2">Type I restriction-modification system methyltransferase subunit</fullName>
    </submittedName>
</protein>
<evidence type="ECO:0000313" key="3">
    <source>
        <dbReference type="Proteomes" id="UP000254601"/>
    </source>
</evidence>
<feature type="domain" description="DUF6094" evidence="1">
    <location>
        <begin position="13"/>
        <end position="193"/>
    </location>
</feature>
<dbReference type="SUPFAM" id="SSF53335">
    <property type="entry name" value="S-adenosyl-L-methionine-dependent methyltransferases"/>
    <property type="match status" value="1"/>
</dbReference>
<sequence>MSGLMHPRVAHNYAEKGYYPTDDATLRGISHLFAPSQEAITFLDPCCGTGAALAALASKNRYPFAKAYGIELDEQRAGSAKTLLNSSVLHASALEAQVTQHAVDCLFLNPPYGWDLKDNEADEKSERLEHRFLSQTFSWLKSGGIIIAILPKTSLDRKTQNWFVMRFAHLQVFEAATDRFNQIVIIGEKRHGTAGIDKAWNARFDAWQKGDVAWHKLPDAPLPSGEQYHLMGNNKTFKMFAKAIDAERLKAVKKDCHNLWQTFDAQFVRASDTQSIRPLYQLTDWHTCLLITSGVVGGIVDNGKRRLLIKGRTMKIQTIKNMEDENGELVSSQHRDRFQTIIKAIDLTTSSKSYGQIVDIR</sequence>
<dbReference type="Proteomes" id="UP000254601">
    <property type="component" value="Unassembled WGS sequence"/>
</dbReference>
<dbReference type="GO" id="GO:0032259">
    <property type="term" value="P:methylation"/>
    <property type="evidence" value="ECO:0007669"/>
    <property type="project" value="UniProtKB-KW"/>
</dbReference>
<dbReference type="PRINTS" id="PR00507">
    <property type="entry name" value="N12N6MTFRASE"/>
</dbReference>
<dbReference type="RefSeq" id="WP_072577303.1">
    <property type="nucleotide sequence ID" value="NZ_LWHB01000154.1"/>
</dbReference>
<proteinExistence type="predicted"/>
<gene>
    <name evidence="2" type="ORF">NCTC13337_01995</name>
</gene>
<dbReference type="OrthoDB" id="1843260at2"/>
<keyword evidence="2" id="KW-0808">Transferase</keyword>
<evidence type="ECO:0000313" key="2">
    <source>
        <dbReference type="EMBL" id="SUO96738.1"/>
    </source>
</evidence>
<dbReference type="InterPro" id="IPR046076">
    <property type="entry name" value="DUF6094"/>
</dbReference>
<dbReference type="EMBL" id="UHIC01000001">
    <property type="protein sequence ID" value="SUO96738.1"/>
    <property type="molecule type" value="Genomic_DNA"/>
</dbReference>
<dbReference type="CDD" id="cd02440">
    <property type="entry name" value="AdoMet_MTases"/>
    <property type="match status" value="1"/>
</dbReference>
<name>A0A380MWS6_9GAMM</name>
<accession>A0A380MWS6</accession>
<keyword evidence="3" id="KW-1185">Reference proteome</keyword>
<dbReference type="AlphaFoldDB" id="A0A380MWS6"/>
<evidence type="ECO:0000259" key="1">
    <source>
        <dbReference type="Pfam" id="PF19587"/>
    </source>
</evidence>
<dbReference type="GO" id="GO:0008168">
    <property type="term" value="F:methyltransferase activity"/>
    <property type="evidence" value="ECO:0007669"/>
    <property type="project" value="UniProtKB-KW"/>
</dbReference>
<dbReference type="Pfam" id="PF19587">
    <property type="entry name" value="DUF6094"/>
    <property type="match status" value="1"/>
</dbReference>
<organism evidence="2 3">
    <name type="scientific">Suttonella ornithocola</name>
    <dbReference type="NCBI Taxonomy" id="279832"/>
    <lineage>
        <taxon>Bacteria</taxon>
        <taxon>Pseudomonadati</taxon>
        <taxon>Pseudomonadota</taxon>
        <taxon>Gammaproteobacteria</taxon>
        <taxon>Cardiobacteriales</taxon>
        <taxon>Cardiobacteriaceae</taxon>
        <taxon>Suttonella</taxon>
    </lineage>
</organism>